<sequence length="454" mass="49206">MVDMINESARQTPVIAQTDVLVIGGGPAGLSAAIAAGRLGARTMIVERYGSLGGVLTQVGVESFAWYRHPGTEDCEGICREYEGRARALGFTRPEPQSISEVIDTEGFKVVADQMITESGVEPLYHSWVVDVIKDGDTLCGVIVENKSGRGAILAKRIVDCTGDADIAARAGAPWTKRSKDQLMGVTVMFSCAGVDVARFNRFVAEELKPTYADWGKNWTIQTTGKEDPMFSPYMEDIFTRAQQDGVIPGDAQAIAGTWSTFSESGEAFQMNMVYAFGFDCTDVFDLTKAEIAGRQQALWAIDALRHYVPGFENVRLRNFGATLGTRESRLIEGEIRIADDYVLNQGRCSDSVGIFPEFIDGSGYLILPTTGRFFQIPYGCLVPQKVENLLVAGRCISAGVVAHTSMRNMMCCAVTGEAAGTAAVVSLQQNCTVRQVAIPDLQNTLQQQGVRLA</sequence>
<protein>
    <submittedName>
        <fullName evidence="6">Dihydrolipoamide dehydrogenase</fullName>
    </submittedName>
</protein>
<evidence type="ECO:0000256" key="3">
    <source>
        <dbReference type="ARBA" id="ARBA00023002"/>
    </source>
</evidence>
<dbReference type="Pfam" id="PF12831">
    <property type="entry name" value="FAD_oxidored"/>
    <property type="match status" value="1"/>
</dbReference>
<dbReference type="GO" id="GO:0051539">
    <property type="term" value="F:4 iron, 4 sulfur cluster binding"/>
    <property type="evidence" value="ECO:0007669"/>
    <property type="project" value="UniProtKB-KW"/>
</dbReference>
<dbReference type="Gene3D" id="3.50.50.60">
    <property type="entry name" value="FAD/NAD(P)-binding domain"/>
    <property type="match status" value="1"/>
</dbReference>
<evidence type="ECO:0000256" key="1">
    <source>
        <dbReference type="ARBA" id="ARBA00022485"/>
    </source>
</evidence>
<keyword evidence="4" id="KW-0408">Iron</keyword>
<dbReference type="GO" id="GO:0046872">
    <property type="term" value="F:metal ion binding"/>
    <property type="evidence" value="ECO:0007669"/>
    <property type="project" value="UniProtKB-KW"/>
</dbReference>
<proteinExistence type="predicted"/>
<accession>A0A0H2Z6G4</accession>
<dbReference type="SUPFAM" id="SSF51905">
    <property type="entry name" value="FAD/NAD(P)-binding domain"/>
    <property type="match status" value="1"/>
</dbReference>
<evidence type="ECO:0000313" key="7">
    <source>
        <dbReference type="Proteomes" id="UP000008216"/>
    </source>
</evidence>
<evidence type="ECO:0000313" key="6">
    <source>
        <dbReference type="EMBL" id="ABJ03837.1"/>
    </source>
</evidence>
<dbReference type="Proteomes" id="UP000008216">
    <property type="component" value="Chromosome"/>
</dbReference>
<evidence type="ECO:0000256" key="4">
    <source>
        <dbReference type="ARBA" id="ARBA00023004"/>
    </source>
</evidence>
<keyword evidence="3" id="KW-0560">Oxidoreductase</keyword>
<reference evidence="6 7" key="1">
    <citation type="journal article" date="2007" name="J. Bacteriol.">
        <title>The genome sequence of avian pathogenic Escherichia coli strain O1:K1:H7 shares strong similarities with human extraintestinal pathogenic E. coli genomes.</title>
        <authorList>
            <person name="Johnson T.J."/>
            <person name="Kariyawasam S."/>
            <person name="Wannemuehler Y."/>
            <person name="Mangiamele P."/>
            <person name="Johnson S.J."/>
            <person name="Doetkott C."/>
            <person name="Skyberg J.A."/>
            <person name="Lynne A.M."/>
            <person name="Johnson J.R."/>
            <person name="Nolan L.K."/>
        </authorList>
    </citation>
    <scope>NUCLEOTIDE SEQUENCE [LARGE SCALE GENOMIC DNA]</scope>
    <source>
        <strain evidence="6">APEC O1</strain>
    </source>
</reference>
<dbReference type="InterPro" id="IPR039650">
    <property type="entry name" value="HdrA-like"/>
</dbReference>
<dbReference type="PANTHER" id="PTHR43498">
    <property type="entry name" value="FERREDOXIN:COB-COM HETERODISULFIDE REDUCTASE SUBUNIT A"/>
    <property type="match status" value="1"/>
</dbReference>
<evidence type="ECO:0000256" key="5">
    <source>
        <dbReference type="ARBA" id="ARBA00023014"/>
    </source>
</evidence>
<dbReference type="AlphaFoldDB" id="A0A0H2Z6G4"/>
<dbReference type="HOGENOM" id="CLU_045820_0_1_6"/>
<dbReference type="PANTHER" id="PTHR43498:SF1">
    <property type="entry name" value="COB--COM HETERODISULFIDE REDUCTASE IRON-SULFUR SUBUNIT A"/>
    <property type="match status" value="1"/>
</dbReference>
<dbReference type="InterPro" id="IPR036188">
    <property type="entry name" value="FAD/NAD-bd_sf"/>
</dbReference>
<gene>
    <name evidence="6" type="ORF">APECO1_2100</name>
</gene>
<organism evidence="6 7">
    <name type="scientific">Escherichia coli O1:K1 / APEC</name>
    <dbReference type="NCBI Taxonomy" id="405955"/>
    <lineage>
        <taxon>Bacteria</taxon>
        <taxon>Pseudomonadati</taxon>
        <taxon>Pseudomonadota</taxon>
        <taxon>Gammaproteobacteria</taxon>
        <taxon>Enterobacterales</taxon>
        <taxon>Enterobacteriaceae</taxon>
        <taxon>Escherichia</taxon>
    </lineage>
</organism>
<dbReference type="EMBL" id="CP000468">
    <property type="protein sequence ID" value="ABJ03837.1"/>
    <property type="molecule type" value="Genomic_DNA"/>
</dbReference>
<dbReference type="KEGG" id="ecv:APECO1_2100"/>
<keyword evidence="2" id="KW-0479">Metal-binding</keyword>
<keyword evidence="5" id="KW-0411">Iron-sulfur</keyword>
<evidence type="ECO:0000256" key="2">
    <source>
        <dbReference type="ARBA" id="ARBA00022723"/>
    </source>
</evidence>
<name>A0A0H2Z6G4_ECOK1</name>
<keyword evidence="7" id="KW-1185">Reference proteome</keyword>
<dbReference type="RefSeq" id="WP_000228115.1">
    <property type="nucleotide sequence ID" value="NC_008563.1"/>
</dbReference>
<keyword evidence="1" id="KW-0004">4Fe-4S</keyword>
<dbReference type="GO" id="GO:0016491">
    <property type="term" value="F:oxidoreductase activity"/>
    <property type="evidence" value="ECO:0007669"/>
    <property type="project" value="UniProtKB-KW"/>
</dbReference>
<dbReference type="PRINTS" id="PR00420">
    <property type="entry name" value="RNGMNOXGNASE"/>
</dbReference>